<evidence type="ECO:0000256" key="4">
    <source>
        <dbReference type="ARBA" id="ARBA00023029"/>
    </source>
</evidence>
<evidence type="ECO:0000259" key="8">
    <source>
        <dbReference type="Pfam" id="PF21338"/>
    </source>
</evidence>
<evidence type="ECO:0000256" key="1">
    <source>
        <dbReference type="ARBA" id="ARBA00000213"/>
    </source>
</evidence>
<protein>
    <recommendedName>
        <fullName evidence="3">DNA topoisomerase</fullName>
        <ecNumber evidence="3">5.6.2.1</ecNumber>
    </recommendedName>
</protein>
<dbReference type="RefSeq" id="WP_192281018.1">
    <property type="nucleotide sequence ID" value="NZ_JACZDF010000006.1"/>
</dbReference>
<feature type="domain" description="DNA topoisomerase IB N-terminal" evidence="8">
    <location>
        <begin position="22"/>
        <end position="70"/>
    </location>
</feature>
<comment type="caution">
    <text evidence="9">The sequence shown here is derived from an EMBL/GenBank/DDBJ whole genome shotgun (WGS) entry which is preliminary data.</text>
</comment>
<keyword evidence="6" id="KW-0413">Isomerase</keyword>
<dbReference type="PROSITE" id="PS52038">
    <property type="entry name" value="TOPO_IB_2"/>
    <property type="match status" value="1"/>
</dbReference>
<accession>A0ABR9DSH0</accession>
<evidence type="ECO:0000256" key="6">
    <source>
        <dbReference type="ARBA" id="ARBA00023235"/>
    </source>
</evidence>
<comment type="catalytic activity">
    <reaction evidence="1">
        <text>ATP-independent breakage of single-stranded DNA, followed by passage and rejoining.</text>
        <dbReference type="EC" id="5.6.2.1"/>
    </reaction>
</comment>
<feature type="domain" description="DNA topoisomerase I catalytic core eukaryotic-type" evidence="7">
    <location>
        <begin position="85"/>
        <end position="287"/>
    </location>
</feature>
<evidence type="ECO:0000256" key="3">
    <source>
        <dbReference type="ARBA" id="ARBA00012891"/>
    </source>
</evidence>
<dbReference type="InterPro" id="IPR011010">
    <property type="entry name" value="DNA_brk_join_enz"/>
</dbReference>
<dbReference type="Gene3D" id="1.10.132.120">
    <property type="match status" value="1"/>
</dbReference>
<comment type="similarity">
    <text evidence="2">Belongs to the type IB topoisomerase family.</text>
</comment>
<keyword evidence="5" id="KW-0238">DNA-binding</keyword>
<name>A0ABR9DSH0_9MICO</name>
<gene>
    <name evidence="9" type="ORF">IGS67_11280</name>
</gene>
<organism evidence="9 10">
    <name type="scientific">Flavimobilis rhizosphaerae</name>
    <dbReference type="NCBI Taxonomy" id="2775421"/>
    <lineage>
        <taxon>Bacteria</taxon>
        <taxon>Bacillati</taxon>
        <taxon>Actinomycetota</taxon>
        <taxon>Actinomycetes</taxon>
        <taxon>Micrococcales</taxon>
        <taxon>Jonesiaceae</taxon>
        <taxon>Flavimobilis</taxon>
    </lineage>
</organism>
<reference evidence="9 10" key="1">
    <citation type="submission" date="2020-09" db="EMBL/GenBank/DDBJ databases">
        <title>Flavimobilis rhizosphaerae sp. nov., isolated from rhizosphere soil of Spartina alterniflora.</title>
        <authorList>
            <person name="Hanqin C."/>
        </authorList>
    </citation>
    <scope>NUCLEOTIDE SEQUENCE [LARGE SCALE GENOMIC DNA]</scope>
    <source>
        <strain evidence="9 10">GY 10621</strain>
    </source>
</reference>
<dbReference type="InterPro" id="IPR001631">
    <property type="entry name" value="TopoI"/>
</dbReference>
<dbReference type="Pfam" id="PF01028">
    <property type="entry name" value="Topoisom_I"/>
    <property type="match status" value="1"/>
</dbReference>
<evidence type="ECO:0000256" key="2">
    <source>
        <dbReference type="ARBA" id="ARBA00006645"/>
    </source>
</evidence>
<dbReference type="Pfam" id="PF21338">
    <property type="entry name" value="Top1B_N_bact"/>
    <property type="match status" value="1"/>
</dbReference>
<keyword evidence="10" id="KW-1185">Reference proteome</keyword>
<dbReference type="EMBL" id="JACZDF010000006">
    <property type="protein sequence ID" value="MBD9700067.1"/>
    <property type="molecule type" value="Genomic_DNA"/>
</dbReference>
<proteinExistence type="inferred from homology"/>
<dbReference type="SUPFAM" id="SSF55869">
    <property type="entry name" value="DNA topoisomerase I domain"/>
    <property type="match status" value="1"/>
</dbReference>
<evidence type="ECO:0000313" key="9">
    <source>
        <dbReference type="EMBL" id="MBD9700067.1"/>
    </source>
</evidence>
<sequence length="324" mass="35649">MARLVRADLRAPGWGRRGAGKGFFYVDSEGDRISEPETIARLDGLAIPPAWTDVWIAPDPRSHVLVTGVDGAGRRQYIYHPAWIEAHDAEKFARLPDLAASLPRARRRVRRDLGAEPASRERALAVGFRLVDTVGIRVGDARHTVVTGHRGLTTLDVRHATVDADTVTLDFPGKSGMHWHVSATDHDLAVAVRSLQRDRSARARLVAYRDGRRWRPLRSAELNAYVREVTGTDATTKDLRTLLGSATAAHELALAGPLEDPRDQERAIRDAVRLTADVLGNTPAVARASYVDPLVLDAYRRGEVADAHREIAAAYLDLVRREGA</sequence>
<dbReference type="InterPro" id="IPR035447">
    <property type="entry name" value="DNA_topo_I_N_sf"/>
</dbReference>
<evidence type="ECO:0000259" key="7">
    <source>
        <dbReference type="Pfam" id="PF01028"/>
    </source>
</evidence>
<evidence type="ECO:0000313" key="10">
    <source>
        <dbReference type="Proteomes" id="UP000642107"/>
    </source>
</evidence>
<keyword evidence="4" id="KW-0799">Topoisomerase</keyword>
<dbReference type="PRINTS" id="PR00416">
    <property type="entry name" value="EUTPISMRASEI"/>
</dbReference>
<dbReference type="SUPFAM" id="SSF56349">
    <property type="entry name" value="DNA breaking-rejoining enzymes"/>
    <property type="match status" value="1"/>
</dbReference>
<evidence type="ECO:0000256" key="5">
    <source>
        <dbReference type="ARBA" id="ARBA00023125"/>
    </source>
</evidence>
<dbReference type="EC" id="5.6.2.1" evidence="3"/>
<dbReference type="InterPro" id="IPR013500">
    <property type="entry name" value="TopoI_cat_euk"/>
</dbReference>
<dbReference type="Proteomes" id="UP000642107">
    <property type="component" value="Unassembled WGS sequence"/>
</dbReference>
<dbReference type="Gene3D" id="3.90.15.10">
    <property type="entry name" value="Topoisomerase I, Chain A, domain 3"/>
    <property type="match status" value="1"/>
</dbReference>
<dbReference type="InterPro" id="IPR014711">
    <property type="entry name" value="TopoI_cat_a-hlx-sub_euk"/>
</dbReference>
<dbReference type="Gene3D" id="3.30.66.10">
    <property type="entry name" value="DNA topoisomerase I domain"/>
    <property type="match status" value="1"/>
</dbReference>
<dbReference type="InterPro" id="IPR049331">
    <property type="entry name" value="Top1B_N_bact"/>
</dbReference>